<proteinExistence type="predicted"/>
<sequence>MTNLTTPFDEMDFVSVLLNEGSEQGYMTYDQIM</sequence>
<protein>
    <recommendedName>
        <fullName evidence="2">RNA polymerase sigma factor 70 region 1.1 domain-containing protein</fullName>
    </recommendedName>
</protein>
<dbReference type="EMBL" id="UOEU01000996">
    <property type="protein sequence ID" value="VAW43001.1"/>
    <property type="molecule type" value="Genomic_DNA"/>
</dbReference>
<accession>A0A3B0VJ96</accession>
<evidence type="ECO:0000313" key="1">
    <source>
        <dbReference type="EMBL" id="VAW43001.1"/>
    </source>
</evidence>
<feature type="non-terminal residue" evidence="1">
    <location>
        <position position="33"/>
    </location>
</feature>
<evidence type="ECO:0008006" key="2">
    <source>
        <dbReference type="Google" id="ProtNLM"/>
    </source>
</evidence>
<dbReference type="AlphaFoldDB" id="A0A3B0VJ96"/>
<organism evidence="1">
    <name type="scientific">hydrothermal vent metagenome</name>
    <dbReference type="NCBI Taxonomy" id="652676"/>
    <lineage>
        <taxon>unclassified sequences</taxon>
        <taxon>metagenomes</taxon>
        <taxon>ecological metagenomes</taxon>
    </lineage>
</organism>
<reference evidence="1" key="1">
    <citation type="submission" date="2018-06" db="EMBL/GenBank/DDBJ databases">
        <authorList>
            <person name="Zhirakovskaya E."/>
        </authorList>
    </citation>
    <scope>NUCLEOTIDE SEQUENCE</scope>
</reference>
<gene>
    <name evidence="1" type="ORF">MNBD_CHLOROFLEXI01-4874</name>
</gene>
<name>A0A3B0VJ96_9ZZZZ</name>